<evidence type="ECO:0000256" key="5">
    <source>
        <dbReference type="ARBA" id="ARBA00022801"/>
    </source>
</evidence>
<dbReference type="EC" id="3.2.1.39" evidence="3"/>
<evidence type="ECO:0000256" key="7">
    <source>
        <dbReference type="ARBA" id="ARBA00023295"/>
    </source>
</evidence>
<dbReference type="EMBL" id="JAAWWB010000001">
    <property type="protein sequence ID" value="KAG6793282.1"/>
    <property type="molecule type" value="Genomic_DNA"/>
</dbReference>
<evidence type="ECO:0000259" key="9">
    <source>
        <dbReference type="SMART" id="SM00768"/>
    </source>
</evidence>
<comment type="similarity">
    <text evidence="2 8">Belongs to the glycosyl hydrolase 17 family.</text>
</comment>
<dbReference type="Pfam" id="PF00332">
    <property type="entry name" value="Glyco_hydro_17"/>
    <property type="match status" value="1"/>
</dbReference>
<evidence type="ECO:0000313" key="10">
    <source>
        <dbReference type="EMBL" id="KAG6793282.1"/>
    </source>
</evidence>
<accession>A0A8X8DJZ7</accession>
<name>A0A8X8DJZ7_POPTO</name>
<evidence type="ECO:0000256" key="1">
    <source>
        <dbReference type="ARBA" id="ARBA00000382"/>
    </source>
</evidence>
<dbReference type="GO" id="GO:0005975">
    <property type="term" value="P:carbohydrate metabolic process"/>
    <property type="evidence" value="ECO:0007669"/>
    <property type="project" value="InterPro"/>
</dbReference>
<evidence type="ECO:0000256" key="3">
    <source>
        <dbReference type="ARBA" id="ARBA00012780"/>
    </source>
</evidence>
<dbReference type="AlphaFoldDB" id="A0A8X8DJZ7"/>
<keyword evidence="5" id="KW-0378">Hydrolase</keyword>
<reference evidence="10" key="1">
    <citation type="journal article" date="2020" name="bioRxiv">
        <title>Hybrid origin of Populus tomentosa Carr. identified through genome sequencing and phylogenomic analysis.</title>
        <authorList>
            <person name="An X."/>
            <person name="Gao K."/>
            <person name="Chen Z."/>
            <person name="Li J."/>
            <person name="Yang X."/>
            <person name="Yang X."/>
            <person name="Zhou J."/>
            <person name="Guo T."/>
            <person name="Zhao T."/>
            <person name="Huang S."/>
            <person name="Miao D."/>
            <person name="Khan W.U."/>
            <person name="Rao P."/>
            <person name="Ye M."/>
            <person name="Lei B."/>
            <person name="Liao W."/>
            <person name="Wang J."/>
            <person name="Ji L."/>
            <person name="Li Y."/>
            <person name="Guo B."/>
            <person name="Mustafa N.S."/>
            <person name="Li S."/>
            <person name="Yun Q."/>
            <person name="Keller S.R."/>
            <person name="Mao J."/>
            <person name="Zhang R."/>
            <person name="Strauss S.H."/>
        </authorList>
    </citation>
    <scope>NUCLEOTIDE SEQUENCE</scope>
    <source>
        <strain evidence="10">GM15</strain>
        <tissue evidence="10">Leaf</tissue>
    </source>
</reference>
<evidence type="ECO:0000313" key="11">
    <source>
        <dbReference type="Proteomes" id="UP000886885"/>
    </source>
</evidence>
<dbReference type="Proteomes" id="UP000886885">
    <property type="component" value="Chromosome 1A"/>
</dbReference>
<evidence type="ECO:0000256" key="6">
    <source>
        <dbReference type="ARBA" id="ARBA00023157"/>
    </source>
</evidence>
<dbReference type="Pfam" id="PF07983">
    <property type="entry name" value="X8"/>
    <property type="match status" value="1"/>
</dbReference>
<dbReference type="InterPro" id="IPR012946">
    <property type="entry name" value="X8"/>
</dbReference>
<keyword evidence="11" id="KW-1185">Reference proteome</keyword>
<dbReference type="PANTHER" id="PTHR32227">
    <property type="entry name" value="GLUCAN ENDO-1,3-BETA-GLUCOSIDASE BG1-RELATED-RELATED"/>
    <property type="match status" value="1"/>
</dbReference>
<organism evidence="10 11">
    <name type="scientific">Populus tomentosa</name>
    <name type="common">Chinese white poplar</name>
    <dbReference type="NCBI Taxonomy" id="118781"/>
    <lineage>
        <taxon>Eukaryota</taxon>
        <taxon>Viridiplantae</taxon>
        <taxon>Streptophyta</taxon>
        <taxon>Embryophyta</taxon>
        <taxon>Tracheophyta</taxon>
        <taxon>Spermatophyta</taxon>
        <taxon>Magnoliopsida</taxon>
        <taxon>eudicotyledons</taxon>
        <taxon>Gunneridae</taxon>
        <taxon>Pentapetalae</taxon>
        <taxon>rosids</taxon>
        <taxon>fabids</taxon>
        <taxon>Malpighiales</taxon>
        <taxon>Salicaceae</taxon>
        <taxon>Saliceae</taxon>
        <taxon>Populus</taxon>
    </lineage>
</organism>
<dbReference type="SMART" id="SM00768">
    <property type="entry name" value="X8"/>
    <property type="match status" value="1"/>
</dbReference>
<dbReference type="InterPro" id="IPR000490">
    <property type="entry name" value="Glyco_hydro_17"/>
</dbReference>
<keyword evidence="4" id="KW-0732">Signal</keyword>
<feature type="domain" description="X8" evidence="9">
    <location>
        <begin position="466"/>
        <end position="550"/>
    </location>
</feature>
<comment type="catalytic activity">
    <reaction evidence="1">
        <text>Hydrolysis of (1-&gt;3)-beta-D-glucosidic linkages in (1-&gt;3)-beta-D-glucans.</text>
        <dbReference type="EC" id="3.2.1.39"/>
    </reaction>
</comment>
<dbReference type="FunFam" id="3.20.20.80:FF:000005">
    <property type="entry name" value="Glucan endo-1,3-beta-glucosidase 14"/>
    <property type="match status" value="1"/>
</dbReference>
<comment type="caution">
    <text evidence="10">The sequence shown here is derived from an EMBL/GenBank/DDBJ whole genome shotgun (WGS) entry which is preliminary data.</text>
</comment>
<dbReference type="GO" id="GO:0042973">
    <property type="term" value="F:glucan endo-1,3-beta-D-glucosidase activity"/>
    <property type="evidence" value="ECO:0007669"/>
    <property type="project" value="UniProtKB-EC"/>
</dbReference>
<evidence type="ECO:0000256" key="4">
    <source>
        <dbReference type="ARBA" id="ARBA00022729"/>
    </source>
</evidence>
<evidence type="ECO:0000256" key="2">
    <source>
        <dbReference type="ARBA" id="ARBA00008773"/>
    </source>
</evidence>
<sequence>MEELLDLDPVGHLEERKKEDMFGGVAHGKTAGEAPIMASLDRESTLAKIMIIDMTTDNFVMAAMMLELSMQRLLKFQKSSVMGKHTTGNKMTTKMCGVALLFFSLLVLSDAITLRKIGVNYGRFGNNLPSAYQSIEILRSMKAGSVKLYDANPEILRLLARTNIRVSIMVSNDEIINIAANQTTANKWVEDNVLRYYPDTIIRTILVGNEVLSYSSDAGKQIWNHLVPAMRRIKISLRAQDIRNIKVGTPLAMDVLQTSFPPSNGTFRSDISTSVMVPLLNFLSSTKSFFFIDAYPYFPWSANPINISLNFALFESNIKYTDPGTGLVYTNLLDQMLDSLVFAMTRLGYPDVRLSIAETGWPNAGDIDEAGANIKNAATYNRNLVRKMTASNPTGTPARPGALIPTFIFALYDENRKTGPGTERHWGLLHPNGTSIYQIDLTGKRASSDYETLPPAQNNVPYKGKLWCIAAPEVNLTELERALTSACNQGNGTCDSLTPGKECYEPLSVTWHASYAFSSYWAKFRSQGANCYFNGLAQQTTSNPSELHDFE</sequence>
<keyword evidence="7" id="KW-0326">Glycosidase</keyword>
<proteinExistence type="inferred from homology"/>
<dbReference type="OrthoDB" id="941679at2759"/>
<keyword evidence="6" id="KW-1015">Disulfide bond</keyword>
<dbReference type="InterPro" id="IPR044965">
    <property type="entry name" value="Glyco_hydro_17_plant"/>
</dbReference>
<protein>
    <recommendedName>
        <fullName evidence="3">glucan endo-1,3-beta-D-glucosidase</fullName>
        <ecNumber evidence="3">3.2.1.39</ecNumber>
    </recommendedName>
</protein>
<gene>
    <name evidence="10" type="ORF">POTOM_002481</name>
</gene>
<evidence type="ECO:0000256" key="8">
    <source>
        <dbReference type="RuleBase" id="RU004335"/>
    </source>
</evidence>